<organism evidence="1 2">
    <name type="scientific">Flavobacterium crassostreae</name>
    <dbReference type="NCBI Taxonomy" id="1763534"/>
    <lineage>
        <taxon>Bacteria</taxon>
        <taxon>Pseudomonadati</taxon>
        <taxon>Bacteroidota</taxon>
        <taxon>Flavobacteriia</taxon>
        <taxon>Flavobacteriales</taxon>
        <taxon>Flavobacteriaceae</taxon>
        <taxon>Flavobacterium</taxon>
    </lineage>
</organism>
<dbReference type="STRING" id="1763534.GCA_001831475_02691"/>
<comment type="caution">
    <text evidence="1">The sequence shown here is derived from an EMBL/GenBank/DDBJ whole genome shotgun (WGS) entry which is preliminary data.</text>
</comment>
<dbReference type="RefSeq" id="WP_066332431.1">
    <property type="nucleotide sequence ID" value="NZ_CP017688.1"/>
</dbReference>
<dbReference type="EMBL" id="LVEP01000013">
    <property type="protein sequence ID" value="OCB77992.1"/>
    <property type="molecule type" value="Genomic_DNA"/>
</dbReference>
<reference evidence="1 2" key="1">
    <citation type="submission" date="2016-03" db="EMBL/GenBank/DDBJ databases">
        <authorList>
            <person name="Ploux O."/>
        </authorList>
    </citation>
    <scope>NUCLEOTIDE SEQUENCE [LARGE SCALE GENOMIC DNA]</scope>
    <source>
        <strain evidence="1 2">LPB0076</strain>
    </source>
</reference>
<keyword evidence="2" id="KW-1185">Reference proteome</keyword>
<evidence type="ECO:0000313" key="2">
    <source>
        <dbReference type="Proteomes" id="UP000093510"/>
    </source>
</evidence>
<accession>A0A1B9E7S5</accession>
<protein>
    <submittedName>
        <fullName evidence="1">Uncharacterized protein</fullName>
    </submittedName>
</protein>
<sequence length="101" mass="10707">MENFKGTKGPWRLGIGGGSVVSDNSESLIISGAIGEEAIKYYGGNLICESVSCANAKLIAAAPELLETLTKLHQAISNGNPHELSEWNLKAKTVTHKILNS</sequence>
<dbReference type="OrthoDB" id="1274915at2"/>
<evidence type="ECO:0000313" key="1">
    <source>
        <dbReference type="EMBL" id="OCB77992.1"/>
    </source>
</evidence>
<gene>
    <name evidence="1" type="ORF">LPBF_03320</name>
</gene>
<proteinExistence type="predicted"/>
<dbReference type="Proteomes" id="UP000093510">
    <property type="component" value="Unassembled WGS sequence"/>
</dbReference>
<name>A0A1B9E7S5_9FLAO</name>
<dbReference type="AlphaFoldDB" id="A0A1B9E7S5"/>